<accession>A0A8J2K388</accession>
<sequence>QLSYSHPVRPPRSVPSTLVSPISSKQLAESIRPSLLAFWKKRR</sequence>
<organism evidence="1 2">
    <name type="scientific">Allacma fusca</name>
    <dbReference type="NCBI Taxonomy" id="39272"/>
    <lineage>
        <taxon>Eukaryota</taxon>
        <taxon>Metazoa</taxon>
        <taxon>Ecdysozoa</taxon>
        <taxon>Arthropoda</taxon>
        <taxon>Hexapoda</taxon>
        <taxon>Collembola</taxon>
        <taxon>Symphypleona</taxon>
        <taxon>Sminthuridae</taxon>
        <taxon>Allacma</taxon>
    </lineage>
</organism>
<evidence type="ECO:0000313" key="2">
    <source>
        <dbReference type="Proteomes" id="UP000708208"/>
    </source>
</evidence>
<protein>
    <submittedName>
        <fullName evidence="1">Uncharacterized protein</fullName>
    </submittedName>
</protein>
<comment type="caution">
    <text evidence="1">The sequence shown here is derived from an EMBL/GenBank/DDBJ whole genome shotgun (WGS) entry which is preliminary data.</text>
</comment>
<feature type="non-terminal residue" evidence="1">
    <location>
        <position position="1"/>
    </location>
</feature>
<dbReference type="EMBL" id="CAJVCH010058263">
    <property type="protein sequence ID" value="CAG7719064.1"/>
    <property type="molecule type" value="Genomic_DNA"/>
</dbReference>
<name>A0A8J2K388_9HEXA</name>
<reference evidence="1" key="1">
    <citation type="submission" date="2021-06" db="EMBL/GenBank/DDBJ databases">
        <authorList>
            <person name="Hodson N. C."/>
            <person name="Mongue J. A."/>
            <person name="Jaron S. K."/>
        </authorList>
    </citation>
    <scope>NUCLEOTIDE SEQUENCE</scope>
</reference>
<dbReference type="Proteomes" id="UP000708208">
    <property type="component" value="Unassembled WGS sequence"/>
</dbReference>
<feature type="non-terminal residue" evidence="1">
    <location>
        <position position="43"/>
    </location>
</feature>
<proteinExistence type="predicted"/>
<gene>
    <name evidence="1" type="ORF">AFUS01_LOCUS8406</name>
</gene>
<evidence type="ECO:0000313" key="1">
    <source>
        <dbReference type="EMBL" id="CAG7719064.1"/>
    </source>
</evidence>
<dbReference type="AlphaFoldDB" id="A0A8J2K388"/>
<keyword evidence="2" id="KW-1185">Reference proteome</keyword>